<keyword evidence="1 2" id="KW-0597">Phosphoprotein</keyword>
<dbReference type="PANTHER" id="PTHR44591">
    <property type="entry name" value="STRESS RESPONSE REGULATOR PROTEIN 1"/>
    <property type="match status" value="1"/>
</dbReference>
<name>A0A1I5QMU9_9SPHN</name>
<accession>A0A1I5QMU9</accession>
<evidence type="ECO:0000313" key="5">
    <source>
        <dbReference type="Proteomes" id="UP000199586"/>
    </source>
</evidence>
<dbReference type="Proteomes" id="UP000199586">
    <property type="component" value="Unassembled WGS sequence"/>
</dbReference>
<dbReference type="STRING" id="634430.SAMN04488241_102145"/>
<dbReference type="SMART" id="SM00448">
    <property type="entry name" value="REC"/>
    <property type="match status" value="1"/>
</dbReference>
<dbReference type="InterPro" id="IPR050595">
    <property type="entry name" value="Bact_response_regulator"/>
</dbReference>
<protein>
    <submittedName>
        <fullName evidence="4">Response regulator receiver domain-containing protein</fullName>
    </submittedName>
</protein>
<organism evidence="4 5">
    <name type="scientific">Sphingomonas rubra</name>
    <dbReference type="NCBI Taxonomy" id="634430"/>
    <lineage>
        <taxon>Bacteria</taxon>
        <taxon>Pseudomonadati</taxon>
        <taxon>Pseudomonadota</taxon>
        <taxon>Alphaproteobacteria</taxon>
        <taxon>Sphingomonadales</taxon>
        <taxon>Sphingomonadaceae</taxon>
        <taxon>Sphingomonas</taxon>
    </lineage>
</organism>
<feature type="modified residue" description="4-aspartylphosphate" evidence="2">
    <location>
        <position position="62"/>
    </location>
</feature>
<dbReference type="GO" id="GO:0000160">
    <property type="term" value="P:phosphorelay signal transduction system"/>
    <property type="evidence" value="ECO:0007669"/>
    <property type="project" value="InterPro"/>
</dbReference>
<dbReference type="InterPro" id="IPR001789">
    <property type="entry name" value="Sig_transdc_resp-reg_receiver"/>
</dbReference>
<proteinExistence type="predicted"/>
<dbReference type="RefSeq" id="WP_245739030.1">
    <property type="nucleotide sequence ID" value="NZ_FOXP01000002.1"/>
</dbReference>
<keyword evidence="5" id="KW-1185">Reference proteome</keyword>
<dbReference type="SUPFAM" id="SSF52172">
    <property type="entry name" value="CheY-like"/>
    <property type="match status" value="1"/>
</dbReference>
<sequence length="133" mass="14650">MTDTSPPPPSAVVLIVEDEPLQRLDMLDMVAEAGFAAVEACDADHAVAILEKRADIRIVFTDIDMPGSMDGLRLAACVRDRWPPIEIIITSSGRKPKLSDIPARAVFLPKPIDFKRAIDTMHVLFDEAARDVR</sequence>
<feature type="domain" description="Response regulatory" evidence="3">
    <location>
        <begin position="12"/>
        <end position="125"/>
    </location>
</feature>
<evidence type="ECO:0000313" key="4">
    <source>
        <dbReference type="EMBL" id="SFP47186.1"/>
    </source>
</evidence>
<dbReference type="EMBL" id="FOXP01000002">
    <property type="protein sequence ID" value="SFP47186.1"/>
    <property type="molecule type" value="Genomic_DNA"/>
</dbReference>
<dbReference type="Gene3D" id="3.40.50.2300">
    <property type="match status" value="1"/>
</dbReference>
<gene>
    <name evidence="4" type="ORF">SAMN04488241_102145</name>
</gene>
<dbReference type="InterPro" id="IPR011006">
    <property type="entry name" value="CheY-like_superfamily"/>
</dbReference>
<evidence type="ECO:0000256" key="1">
    <source>
        <dbReference type="ARBA" id="ARBA00022553"/>
    </source>
</evidence>
<dbReference type="PROSITE" id="PS50110">
    <property type="entry name" value="RESPONSE_REGULATORY"/>
    <property type="match status" value="1"/>
</dbReference>
<reference evidence="4 5" key="1">
    <citation type="submission" date="2016-10" db="EMBL/GenBank/DDBJ databases">
        <authorList>
            <person name="de Groot N.N."/>
        </authorList>
    </citation>
    <scope>NUCLEOTIDE SEQUENCE [LARGE SCALE GENOMIC DNA]</scope>
    <source>
        <strain evidence="4 5">CGMCC 1.9113</strain>
    </source>
</reference>
<evidence type="ECO:0000256" key="2">
    <source>
        <dbReference type="PROSITE-ProRule" id="PRU00169"/>
    </source>
</evidence>
<dbReference type="Pfam" id="PF00072">
    <property type="entry name" value="Response_reg"/>
    <property type="match status" value="1"/>
</dbReference>
<dbReference type="AlphaFoldDB" id="A0A1I5QMU9"/>
<dbReference type="PANTHER" id="PTHR44591:SF3">
    <property type="entry name" value="RESPONSE REGULATORY DOMAIN-CONTAINING PROTEIN"/>
    <property type="match status" value="1"/>
</dbReference>
<evidence type="ECO:0000259" key="3">
    <source>
        <dbReference type="PROSITE" id="PS50110"/>
    </source>
</evidence>